<dbReference type="EMBL" id="JBHUOX010000011">
    <property type="protein sequence ID" value="MFD3001664.1"/>
    <property type="molecule type" value="Genomic_DNA"/>
</dbReference>
<dbReference type="GO" id="GO:0016491">
    <property type="term" value="F:oxidoreductase activity"/>
    <property type="evidence" value="ECO:0007669"/>
    <property type="project" value="UniProtKB-KW"/>
</dbReference>
<gene>
    <name evidence="1" type="ORF">ACFS7Z_14930</name>
</gene>
<dbReference type="EC" id="1.-.-.-" evidence="1"/>
<evidence type="ECO:0000313" key="1">
    <source>
        <dbReference type="EMBL" id="MFD3001664.1"/>
    </source>
</evidence>
<dbReference type="Proteomes" id="UP001597641">
    <property type="component" value="Unassembled WGS sequence"/>
</dbReference>
<accession>A0ABW6BV61</accession>
<organism evidence="1 2">
    <name type="scientific">Pontibacter toksunensis</name>
    <dbReference type="NCBI Taxonomy" id="1332631"/>
    <lineage>
        <taxon>Bacteria</taxon>
        <taxon>Pseudomonadati</taxon>
        <taxon>Bacteroidota</taxon>
        <taxon>Cytophagia</taxon>
        <taxon>Cytophagales</taxon>
        <taxon>Hymenobacteraceae</taxon>
        <taxon>Pontibacter</taxon>
    </lineage>
</organism>
<evidence type="ECO:0000313" key="2">
    <source>
        <dbReference type="Proteomes" id="UP001597641"/>
    </source>
</evidence>
<proteinExistence type="predicted"/>
<sequence>MNRRVVIRNMALAVTGLVLLPGCDLSSKEAAAQELQPYLSSDQEGLLAHVVDTIIPATDTPGAKDLNVHLFVQKMVADCYEKEAQLNLVKGLEALKVKSKKKHGKAFEACTTDQRIGLLQGMQQSDEASENEFYKLVKELTVRGYMNSEYVMMNLTDYQAVPGHYYGCVPVEQKILS</sequence>
<keyword evidence="1" id="KW-0560">Oxidoreductase</keyword>
<dbReference type="Pfam" id="PF13618">
    <property type="entry name" value="Gluconate_2-dh3"/>
    <property type="match status" value="1"/>
</dbReference>
<comment type="caution">
    <text evidence="1">The sequence shown here is derived from an EMBL/GenBank/DDBJ whole genome shotgun (WGS) entry which is preliminary data.</text>
</comment>
<dbReference type="RefSeq" id="WP_377485990.1">
    <property type="nucleotide sequence ID" value="NZ_JBHUOX010000011.1"/>
</dbReference>
<protein>
    <submittedName>
        <fullName evidence="1">Gluconate 2-dehydrogenase subunit 3 family protein</fullName>
        <ecNumber evidence="1">1.-.-.-</ecNumber>
    </submittedName>
</protein>
<keyword evidence="2" id="KW-1185">Reference proteome</keyword>
<reference evidence="2" key="1">
    <citation type="journal article" date="2019" name="Int. J. Syst. Evol. Microbiol.">
        <title>The Global Catalogue of Microorganisms (GCM) 10K type strain sequencing project: providing services to taxonomists for standard genome sequencing and annotation.</title>
        <authorList>
            <consortium name="The Broad Institute Genomics Platform"/>
            <consortium name="The Broad Institute Genome Sequencing Center for Infectious Disease"/>
            <person name="Wu L."/>
            <person name="Ma J."/>
        </authorList>
    </citation>
    <scope>NUCLEOTIDE SEQUENCE [LARGE SCALE GENOMIC DNA]</scope>
    <source>
        <strain evidence="2">KCTC 23984</strain>
    </source>
</reference>
<dbReference type="InterPro" id="IPR027056">
    <property type="entry name" value="Gluconate_2DH_su3"/>
</dbReference>
<name>A0ABW6BV61_9BACT</name>